<gene>
    <name evidence="2" type="ORF">ACFPN6_35945</name>
</gene>
<protein>
    <submittedName>
        <fullName evidence="2">Uncharacterized protein</fullName>
    </submittedName>
</protein>
<name>A0ABW0DJ77_STRFI</name>
<sequence>MLADVVDRGRGVLLTEAGLGLPAVVLLVNTMPPEPLPIGNSRPFSRVEIRAMLRAARAPRGRKPHARGSLDTPRIRSNAADGARGFGADRLHHRGDRHGLPAEQAGRRTAGASGESGKPTSASYCRSTSRRCSPVSS</sequence>
<feature type="compositionally biased region" description="Polar residues" evidence="1">
    <location>
        <begin position="118"/>
        <end position="137"/>
    </location>
</feature>
<feature type="compositionally biased region" description="Basic residues" evidence="1">
    <location>
        <begin position="57"/>
        <end position="66"/>
    </location>
</feature>
<evidence type="ECO:0000313" key="3">
    <source>
        <dbReference type="Proteomes" id="UP001596156"/>
    </source>
</evidence>
<accession>A0ABW0DJ77</accession>
<proteinExistence type="predicted"/>
<reference evidence="3" key="1">
    <citation type="journal article" date="2019" name="Int. J. Syst. Evol. Microbiol.">
        <title>The Global Catalogue of Microorganisms (GCM) 10K type strain sequencing project: providing services to taxonomists for standard genome sequencing and annotation.</title>
        <authorList>
            <consortium name="The Broad Institute Genomics Platform"/>
            <consortium name="The Broad Institute Genome Sequencing Center for Infectious Disease"/>
            <person name="Wu L."/>
            <person name="Ma J."/>
        </authorList>
    </citation>
    <scope>NUCLEOTIDE SEQUENCE [LARGE SCALE GENOMIC DNA]</scope>
    <source>
        <strain evidence="3">CCM 8479</strain>
    </source>
</reference>
<comment type="caution">
    <text evidence="2">The sequence shown here is derived from an EMBL/GenBank/DDBJ whole genome shotgun (WGS) entry which is preliminary data.</text>
</comment>
<feature type="compositionally biased region" description="Low complexity" evidence="1">
    <location>
        <begin position="79"/>
        <end position="88"/>
    </location>
</feature>
<dbReference type="RefSeq" id="WP_344645394.1">
    <property type="nucleotide sequence ID" value="NZ_BAAASS010000015.1"/>
</dbReference>
<evidence type="ECO:0000313" key="2">
    <source>
        <dbReference type="EMBL" id="MFC5229837.1"/>
    </source>
</evidence>
<organism evidence="2 3">
    <name type="scientific">Streptomyces fimbriatus</name>
    <dbReference type="NCBI Taxonomy" id="68197"/>
    <lineage>
        <taxon>Bacteria</taxon>
        <taxon>Bacillati</taxon>
        <taxon>Actinomycetota</taxon>
        <taxon>Actinomycetes</taxon>
        <taxon>Kitasatosporales</taxon>
        <taxon>Streptomycetaceae</taxon>
        <taxon>Streptomyces</taxon>
    </lineage>
</organism>
<keyword evidence="3" id="KW-1185">Reference proteome</keyword>
<evidence type="ECO:0000256" key="1">
    <source>
        <dbReference type="SAM" id="MobiDB-lite"/>
    </source>
</evidence>
<dbReference type="EMBL" id="JBHSKL010000059">
    <property type="protein sequence ID" value="MFC5229837.1"/>
    <property type="molecule type" value="Genomic_DNA"/>
</dbReference>
<feature type="region of interest" description="Disordered" evidence="1">
    <location>
        <begin position="55"/>
        <end position="137"/>
    </location>
</feature>
<dbReference type="Proteomes" id="UP001596156">
    <property type="component" value="Unassembled WGS sequence"/>
</dbReference>